<gene>
    <name evidence="2" type="ORF">BVRB_021710</name>
</gene>
<dbReference type="Proteomes" id="UP000035740">
    <property type="component" value="Unassembled WGS sequence"/>
</dbReference>
<dbReference type="InterPro" id="IPR001623">
    <property type="entry name" value="DnaJ_domain"/>
</dbReference>
<reference evidence="2 3" key="1">
    <citation type="journal article" date="2014" name="Nature">
        <title>The genome of the recently domesticated crop plant sugar beet (Beta vulgaris).</title>
        <authorList>
            <person name="Dohm J.C."/>
            <person name="Minoche A.E."/>
            <person name="Holtgrawe D."/>
            <person name="Capella-Gutierrez S."/>
            <person name="Zakrzewski F."/>
            <person name="Tafer H."/>
            <person name="Rupp O."/>
            <person name="Sorensen T.R."/>
            <person name="Stracke R."/>
            <person name="Reinhardt R."/>
            <person name="Goesmann A."/>
            <person name="Kraft T."/>
            <person name="Schulz B."/>
            <person name="Stadler P.F."/>
            <person name="Schmidt T."/>
            <person name="Gabaldon T."/>
            <person name="Lehrach H."/>
            <person name="Weisshaar B."/>
            <person name="Himmelbauer H."/>
        </authorList>
    </citation>
    <scope>NUCLEOTIDE SEQUENCE [LARGE SCALE GENOMIC DNA]</scope>
    <source>
        <tissue evidence="2">Taproot</tissue>
    </source>
</reference>
<feature type="domain" description="J" evidence="1">
    <location>
        <begin position="7"/>
        <end position="71"/>
    </location>
</feature>
<accession>A0A0J8B3H0</accession>
<proteinExistence type="predicted"/>
<evidence type="ECO:0000313" key="2">
    <source>
        <dbReference type="EMBL" id="KMS94408.1"/>
    </source>
</evidence>
<organism evidence="2 3">
    <name type="scientific">Beta vulgaris subsp. vulgaris</name>
    <name type="common">Beet</name>
    <dbReference type="NCBI Taxonomy" id="3555"/>
    <lineage>
        <taxon>Eukaryota</taxon>
        <taxon>Viridiplantae</taxon>
        <taxon>Streptophyta</taxon>
        <taxon>Embryophyta</taxon>
        <taxon>Tracheophyta</taxon>
        <taxon>Spermatophyta</taxon>
        <taxon>Magnoliopsida</taxon>
        <taxon>eudicotyledons</taxon>
        <taxon>Gunneridae</taxon>
        <taxon>Pentapetalae</taxon>
        <taxon>Caryophyllales</taxon>
        <taxon>Chenopodiaceae</taxon>
        <taxon>Betoideae</taxon>
        <taxon>Beta</taxon>
    </lineage>
</organism>
<dbReference type="GO" id="GO:0051082">
    <property type="term" value="F:unfolded protein binding"/>
    <property type="evidence" value="ECO:0007669"/>
    <property type="project" value="TreeGrafter"/>
</dbReference>
<dbReference type="PRINTS" id="PR00625">
    <property type="entry name" value="JDOMAIN"/>
</dbReference>
<dbReference type="eggNOG" id="KOG0714">
    <property type="taxonomic scope" value="Eukaryota"/>
</dbReference>
<dbReference type="PANTHER" id="PTHR43948">
    <property type="entry name" value="DNAJ HOMOLOG SUBFAMILY B"/>
    <property type="match status" value="1"/>
</dbReference>
<dbReference type="GO" id="GO:0005634">
    <property type="term" value="C:nucleus"/>
    <property type="evidence" value="ECO:0007669"/>
    <property type="project" value="TreeGrafter"/>
</dbReference>
<evidence type="ECO:0000313" key="3">
    <source>
        <dbReference type="Proteomes" id="UP000035740"/>
    </source>
</evidence>
<dbReference type="CDD" id="cd06257">
    <property type="entry name" value="DnaJ"/>
    <property type="match status" value="1"/>
</dbReference>
<evidence type="ECO:0000259" key="1">
    <source>
        <dbReference type="PROSITE" id="PS50076"/>
    </source>
</evidence>
<dbReference type="Gramene" id="KMS94408">
    <property type="protein sequence ID" value="KMS94408"/>
    <property type="gene ID" value="BVRB_021710"/>
</dbReference>
<dbReference type="Gene3D" id="1.10.287.110">
    <property type="entry name" value="DnaJ domain"/>
    <property type="match status" value="1"/>
</dbReference>
<keyword evidence="3" id="KW-1185">Reference proteome</keyword>
<feature type="non-terminal residue" evidence="2">
    <location>
        <position position="118"/>
    </location>
</feature>
<dbReference type="PANTHER" id="PTHR43948:SF10">
    <property type="entry name" value="MRJ, ISOFORM E"/>
    <property type="match status" value="1"/>
</dbReference>
<dbReference type="EMBL" id="KQ093644">
    <property type="protein sequence ID" value="KMS94408.1"/>
    <property type="molecule type" value="Genomic_DNA"/>
</dbReference>
<protein>
    <recommendedName>
        <fullName evidence="1">J domain-containing protein</fullName>
    </recommendedName>
</protein>
<sequence>MSSHPERHLAVLGLQSGSTLAEIRSAYKRLAIRWHPDKNKSEEATSKFQEISHAYTALTDLDYRSDNDHEAEFSQNHEDLERFMNLFQQAFFGPRGNMNFVFADGPSMFFDAWDEDDD</sequence>
<dbReference type="AlphaFoldDB" id="A0A0J8B3H0"/>
<dbReference type="GO" id="GO:0005737">
    <property type="term" value="C:cytoplasm"/>
    <property type="evidence" value="ECO:0007669"/>
    <property type="project" value="TreeGrafter"/>
</dbReference>
<dbReference type="SUPFAM" id="SSF46565">
    <property type="entry name" value="Chaperone J-domain"/>
    <property type="match status" value="1"/>
</dbReference>
<dbReference type="GO" id="GO:0044183">
    <property type="term" value="F:protein folding chaperone"/>
    <property type="evidence" value="ECO:0007669"/>
    <property type="project" value="TreeGrafter"/>
</dbReference>
<dbReference type="PROSITE" id="PS50076">
    <property type="entry name" value="DNAJ_2"/>
    <property type="match status" value="1"/>
</dbReference>
<dbReference type="SMART" id="SM00271">
    <property type="entry name" value="DnaJ"/>
    <property type="match status" value="1"/>
</dbReference>
<name>A0A0J8B3H0_BETVV</name>
<dbReference type="GO" id="GO:0051087">
    <property type="term" value="F:protein-folding chaperone binding"/>
    <property type="evidence" value="ECO:0007669"/>
    <property type="project" value="TreeGrafter"/>
</dbReference>
<dbReference type="Pfam" id="PF00226">
    <property type="entry name" value="DnaJ"/>
    <property type="match status" value="1"/>
</dbReference>
<dbReference type="InterPro" id="IPR036869">
    <property type="entry name" value="J_dom_sf"/>
</dbReference>
<dbReference type="OrthoDB" id="10250354at2759"/>